<dbReference type="InterPro" id="IPR046373">
    <property type="entry name" value="Acyl-CoA_Oxase/DH_mid-dom_sf"/>
</dbReference>
<dbReference type="InterPro" id="IPR009100">
    <property type="entry name" value="AcylCoA_DH/oxidase_NM_dom_sf"/>
</dbReference>
<dbReference type="Pfam" id="PF02770">
    <property type="entry name" value="Acyl-CoA_dh_M"/>
    <property type="match status" value="1"/>
</dbReference>
<name>A0ABN3VEV6_9PSEU</name>
<dbReference type="Pfam" id="PF02771">
    <property type="entry name" value="Acyl-CoA_dh_N"/>
    <property type="match status" value="1"/>
</dbReference>
<evidence type="ECO:0000256" key="2">
    <source>
        <dbReference type="ARBA" id="ARBA00009347"/>
    </source>
</evidence>
<evidence type="ECO:0000256" key="3">
    <source>
        <dbReference type="ARBA" id="ARBA00022630"/>
    </source>
</evidence>
<accession>A0ABN3VEV6</accession>
<evidence type="ECO:0000256" key="1">
    <source>
        <dbReference type="ARBA" id="ARBA00001974"/>
    </source>
</evidence>
<evidence type="ECO:0000259" key="8">
    <source>
        <dbReference type="Pfam" id="PF02770"/>
    </source>
</evidence>
<evidence type="ECO:0000259" key="7">
    <source>
        <dbReference type="Pfam" id="PF00441"/>
    </source>
</evidence>
<keyword evidence="3 6" id="KW-0285">Flavoprotein</keyword>
<dbReference type="PANTHER" id="PTHR43884:SF25">
    <property type="entry name" value="ACYL-COA DEHYDROGENASE YDBM-RELATED"/>
    <property type="match status" value="1"/>
</dbReference>
<dbReference type="Proteomes" id="UP001500979">
    <property type="component" value="Unassembled WGS sequence"/>
</dbReference>
<dbReference type="Gene3D" id="1.10.540.10">
    <property type="entry name" value="Acyl-CoA dehydrogenase/oxidase, N-terminal domain"/>
    <property type="match status" value="1"/>
</dbReference>
<dbReference type="InterPro" id="IPR036250">
    <property type="entry name" value="AcylCo_DH-like_C"/>
</dbReference>
<dbReference type="Pfam" id="PF00441">
    <property type="entry name" value="Acyl-CoA_dh_1"/>
    <property type="match status" value="1"/>
</dbReference>
<evidence type="ECO:0000313" key="10">
    <source>
        <dbReference type="EMBL" id="GAA2798175.1"/>
    </source>
</evidence>
<dbReference type="RefSeq" id="WP_344681221.1">
    <property type="nucleotide sequence ID" value="NZ_BAAAUX010000014.1"/>
</dbReference>
<dbReference type="Gene3D" id="2.40.110.10">
    <property type="entry name" value="Butyryl-CoA Dehydrogenase, subunit A, domain 2"/>
    <property type="match status" value="1"/>
</dbReference>
<keyword evidence="4 6" id="KW-0274">FAD</keyword>
<evidence type="ECO:0000256" key="5">
    <source>
        <dbReference type="ARBA" id="ARBA00023002"/>
    </source>
</evidence>
<dbReference type="PIRSF" id="PIRSF016578">
    <property type="entry name" value="HsaA"/>
    <property type="match status" value="1"/>
</dbReference>
<organism evidence="10 11">
    <name type="scientific">Saccharopolyspora taberi</name>
    <dbReference type="NCBI Taxonomy" id="60895"/>
    <lineage>
        <taxon>Bacteria</taxon>
        <taxon>Bacillati</taxon>
        <taxon>Actinomycetota</taxon>
        <taxon>Actinomycetes</taxon>
        <taxon>Pseudonocardiales</taxon>
        <taxon>Pseudonocardiaceae</taxon>
        <taxon>Saccharopolyspora</taxon>
    </lineage>
</organism>
<dbReference type="InterPro" id="IPR013786">
    <property type="entry name" value="AcylCoA_DH/ox_N"/>
</dbReference>
<dbReference type="CDD" id="cd00567">
    <property type="entry name" value="ACAD"/>
    <property type="match status" value="1"/>
</dbReference>
<comment type="similarity">
    <text evidence="2 6">Belongs to the acyl-CoA dehydrogenase family.</text>
</comment>
<sequence length="426" mass="45736">MSIPAEPVANAPAFELSPATDAGHRAVTLAEKHAEQFLARAEEHDRDGTFPHENFAEMQRSGFMACTVAAEFGGIGLDSLHDMMVAMNRLARGDASTAIAANMHLAGAAVIGRLLRRARAEGDAGAAAVIEDLLSRVGSGSTVMCYPTTERGTDLTSPMTTATPVDGGYLVNGRKIFGTISPAADLFFPSVRVPKDDGGYLTATAAIPREADGLQVEDNWDALGMRASGSNDITFTDCFVPKDMLFAVRDNYARAGQGFADFALTANLPLISTFLGIAEAARDHALHATTKRKGPKKKALGDRIPIQQLVAEIEIDLAVCRAMVERVGRIADEFLKRYATTDAPSAEGNALMKETQCMKYVVNRKAIEVVDRAMTVTGGGAYMGRHPLARLYRDSRAGPFMQPYAPYEALEYIGKVTLGMDPTVDR</sequence>
<feature type="domain" description="Acyl-CoA dehydrogenase/oxidase N-terminal" evidence="9">
    <location>
        <begin position="33"/>
        <end position="108"/>
    </location>
</feature>
<protein>
    <submittedName>
        <fullName evidence="10">Acyl-CoA dehydrogenase family protein</fullName>
    </submittedName>
</protein>
<comment type="cofactor">
    <cofactor evidence="1 6">
        <name>FAD</name>
        <dbReference type="ChEBI" id="CHEBI:57692"/>
    </cofactor>
</comment>
<keyword evidence="5 6" id="KW-0560">Oxidoreductase</keyword>
<dbReference type="Gene3D" id="1.20.140.10">
    <property type="entry name" value="Butyryl-CoA Dehydrogenase, subunit A, domain 3"/>
    <property type="match status" value="1"/>
</dbReference>
<comment type="caution">
    <text evidence="10">The sequence shown here is derived from an EMBL/GenBank/DDBJ whole genome shotgun (WGS) entry which is preliminary data.</text>
</comment>
<dbReference type="SUPFAM" id="SSF47203">
    <property type="entry name" value="Acyl-CoA dehydrogenase C-terminal domain-like"/>
    <property type="match status" value="1"/>
</dbReference>
<dbReference type="PANTHER" id="PTHR43884">
    <property type="entry name" value="ACYL-COA DEHYDROGENASE"/>
    <property type="match status" value="1"/>
</dbReference>
<dbReference type="InterPro" id="IPR006091">
    <property type="entry name" value="Acyl-CoA_Oxase/DH_mid-dom"/>
</dbReference>
<gene>
    <name evidence="10" type="ORF">GCM10010470_36680</name>
</gene>
<dbReference type="InterPro" id="IPR037069">
    <property type="entry name" value="AcylCoA_DH/ox_N_sf"/>
</dbReference>
<proteinExistence type="inferred from homology"/>
<evidence type="ECO:0000259" key="9">
    <source>
        <dbReference type="Pfam" id="PF02771"/>
    </source>
</evidence>
<dbReference type="InterPro" id="IPR009075">
    <property type="entry name" value="AcylCo_DH/oxidase_C"/>
</dbReference>
<dbReference type="SUPFAM" id="SSF56645">
    <property type="entry name" value="Acyl-CoA dehydrogenase NM domain-like"/>
    <property type="match status" value="1"/>
</dbReference>
<evidence type="ECO:0000313" key="11">
    <source>
        <dbReference type="Proteomes" id="UP001500979"/>
    </source>
</evidence>
<keyword evidence="11" id="KW-1185">Reference proteome</keyword>
<dbReference type="EMBL" id="BAAAUX010000014">
    <property type="protein sequence ID" value="GAA2798175.1"/>
    <property type="molecule type" value="Genomic_DNA"/>
</dbReference>
<evidence type="ECO:0000256" key="4">
    <source>
        <dbReference type="ARBA" id="ARBA00022827"/>
    </source>
</evidence>
<evidence type="ECO:0000256" key="6">
    <source>
        <dbReference type="RuleBase" id="RU362125"/>
    </source>
</evidence>
<reference evidence="10 11" key="1">
    <citation type="journal article" date="2019" name="Int. J. Syst. Evol. Microbiol.">
        <title>The Global Catalogue of Microorganisms (GCM) 10K type strain sequencing project: providing services to taxonomists for standard genome sequencing and annotation.</title>
        <authorList>
            <consortium name="The Broad Institute Genomics Platform"/>
            <consortium name="The Broad Institute Genome Sequencing Center for Infectious Disease"/>
            <person name="Wu L."/>
            <person name="Ma J."/>
        </authorList>
    </citation>
    <scope>NUCLEOTIDE SEQUENCE [LARGE SCALE GENOMIC DNA]</scope>
    <source>
        <strain evidence="10 11">JCM 9383</strain>
    </source>
</reference>
<feature type="domain" description="Acyl-CoA oxidase/dehydrogenase middle" evidence="8">
    <location>
        <begin position="151"/>
        <end position="238"/>
    </location>
</feature>
<feature type="domain" description="Acyl-CoA dehydrogenase/oxidase C-terminal" evidence="7">
    <location>
        <begin position="273"/>
        <end position="400"/>
    </location>
</feature>